<protein>
    <submittedName>
        <fullName evidence="2">Uncharacterized protein</fullName>
    </submittedName>
</protein>
<sequence>MPPTPTTPTTEPPEDGTNDDCERVRRILARAGFDTTSKWGDGLRVWRAPEGVMVGWVAREVLRPTVQVHGHEEDFSRFTSLAGLHKALQTALAVILREAGLDVATRGNQLVVVWPGTASPTGEEADG</sequence>
<dbReference type="AlphaFoldDB" id="A0AB39YFK1"/>
<dbReference type="EMBL" id="CP165727">
    <property type="protein sequence ID" value="XDV68365.1"/>
    <property type="molecule type" value="Genomic_DNA"/>
</dbReference>
<evidence type="ECO:0000256" key="1">
    <source>
        <dbReference type="SAM" id="MobiDB-lite"/>
    </source>
</evidence>
<gene>
    <name evidence="2" type="ORF">AB5J51_38335</name>
</gene>
<proteinExistence type="predicted"/>
<accession>A0AB39YFK1</accession>
<feature type="region of interest" description="Disordered" evidence="1">
    <location>
        <begin position="1"/>
        <end position="21"/>
    </location>
</feature>
<dbReference type="RefSeq" id="WP_133899366.1">
    <property type="nucleotide sequence ID" value="NZ_CP165727.1"/>
</dbReference>
<evidence type="ECO:0000313" key="2">
    <source>
        <dbReference type="EMBL" id="XDV68365.1"/>
    </source>
</evidence>
<organism evidence="2">
    <name type="scientific">Streptomyces sp. R33</name>
    <dbReference type="NCBI Taxonomy" id="3238629"/>
    <lineage>
        <taxon>Bacteria</taxon>
        <taxon>Bacillati</taxon>
        <taxon>Actinomycetota</taxon>
        <taxon>Actinomycetes</taxon>
        <taxon>Kitasatosporales</taxon>
        <taxon>Streptomycetaceae</taxon>
        <taxon>Streptomyces</taxon>
    </lineage>
</organism>
<reference evidence="2" key="1">
    <citation type="submission" date="2024-08" db="EMBL/GenBank/DDBJ databases">
        <authorList>
            <person name="Yu S.T."/>
        </authorList>
    </citation>
    <scope>NUCLEOTIDE SEQUENCE</scope>
    <source>
        <strain evidence="2">R33</strain>
    </source>
</reference>
<name>A0AB39YFK1_9ACTN</name>